<dbReference type="GO" id="GO:0005829">
    <property type="term" value="C:cytosol"/>
    <property type="evidence" value="ECO:0007669"/>
    <property type="project" value="TreeGrafter"/>
</dbReference>
<evidence type="ECO:0000259" key="4">
    <source>
        <dbReference type="Pfam" id="PF02576"/>
    </source>
</evidence>
<evidence type="ECO:0000313" key="6">
    <source>
        <dbReference type="EMBL" id="MCP9762586.1"/>
    </source>
</evidence>
<dbReference type="SUPFAM" id="SSF74942">
    <property type="entry name" value="YhbC-like, C-terminal domain"/>
    <property type="match status" value="1"/>
</dbReference>
<keyword evidence="1 3" id="KW-0963">Cytoplasm</keyword>
<evidence type="ECO:0000256" key="3">
    <source>
        <dbReference type="HAMAP-Rule" id="MF_01077"/>
    </source>
</evidence>
<dbReference type="GO" id="GO:0000028">
    <property type="term" value="P:ribosomal small subunit assembly"/>
    <property type="evidence" value="ECO:0007669"/>
    <property type="project" value="TreeGrafter"/>
</dbReference>
<dbReference type="InterPro" id="IPR036847">
    <property type="entry name" value="RimP_C_sf"/>
</dbReference>
<dbReference type="InterPro" id="IPR003728">
    <property type="entry name" value="Ribosome_maturation_RimP"/>
</dbReference>
<dbReference type="InterPro" id="IPR028989">
    <property type="entry name" value="RimP_N"/>
</dbReference>
<feature type="domain" description="Ribosome maturation factor RimP C-terminal" evidence="5">
    <location>
        <begin position="83"/>
        <end position="150"/>
    </location>
</feature>
<organism evidence="6 7">
    <name type="scientific">Lacihabitans soyangensis</name>
    <dbReference type="NCBI Taxonomy" id="869394"/>
    <lineage>
        <taxon>Bacteria</taxon>
        <taxon>Pseudomonadati</taxon>
        <taxon>Bacteroidota</taxon>
        <taxon>Cytophagia</taxon>
        <taxon>Cytophagales</taxon>
        <taxon>Leadbetterellaceae</taxon>
        <taxon>Lacihabitans</taxon>
    </lineage>
</organism>
<dbReference type="Pfam" id="PF02576">
    <property type="entry name" value="RimP_N"/>
    <property type="match status" value="1"/>
</dbReference>
<sequence>MALREAVIKFLDEIISSTDYYLVDVVVSDSKIRKKITVYIDSDEGISIDECGEVSRKLGAELEEIIDVAFVLEVSSPGADSPLKFERQYTKNIGRTLKVTLEDLSEIKGTLAQVSEGKITIEPEAKKKIKPEAVTFLIENIKEAKVVISFK</sequence>
<dbReference type="Pfam" id="PF17384">
    <property type="entry name" value="DUF150_C"/>
    <property type="match status" value="1"/>
</dbReference>
<dbReference type="CDD" id="cd01734">
    <property type="entry name" value="YlxS_C"/>
    <property type="match status" value="1"/>
</dbReference>
<comment type="similarity">
    <text evidence="3">Belongs to the RimP family.</text>
</comment>
<keyword evidence="7" id="KW-1185">Reference proteome</keyword>
<name>A0AAE3H253_9BACT</name>
<comment type="caution">
    <text evidence="6">The sequence shown here is derived from an EMBL/GenBank/DDBJ whole genome shotgun (WGS) entry which is preliminary data.</text>
</comment>
<evidence type="ECO:0000256" key="2">
    <source>
        <dbReference type="ARBA" id="ARBA00022517"/>
    </source>
</evidence>
<dbReference type="PANTHER" id="PTHR33867:SF1">
    <property type="entry name" value="RIBOSOME MATURATION FACTOR RIMP"/>
    <property type="match status" value="1"/>
</dbReference>
<proteinExistence type="inferred from homology"/>
<dbReference type="HAMAP" id="MF_01077">
    <property type="entry name" value="RimP"/>
    <property type="match status" value="1"/>
</dbReference>
<dbReference type="InterPro" id="IPR035956">
    <property type="entry name" value="RimP_N_sf"/>
</dbReference>
<dbReference type="GO" id="GO:0006412">
    <property type="term" value="P:translation"/>
    <property type="evidence" value="ECO:0007669"/>
    <property type="project" value="TreeGrafter"/>
</dbReference>
<dbReference type="RefSeq" id="WP_255036358.1">
    <property type="nucleotide sequence ID" value="NZ_RJUF01000012.1"/>
</dbReference>
<dbReference type="AlphaFoldDB" id="A0AAE3H253"/>
<feature type="domain" description="Ribosome maturation factor RimP N-terminal" evidence="4">
    <location>
        <begin position="11"/>
        <end position="80"/>
    </location>
</feature>
<dbReference type="EMBL" id="RJUF01000012">
    <property type="protein sequence ID" value="MCP9762586.1"/>
    <property type="molecule type" value="Genomic_DNA"/>
</dbReference>
<evidence type="ECO:0000256" key="1">
    <source>
        <dbReference type="ARBA" id="ARBA00022490"/>
    </source>
</evidence>
<evidence type="ECO:0000313" key="7">
    <source>
        <dbReference type="Proteomes" id="UP001204144"/>
    </source>
</evidence>
<reference evidence="6 7" key="1">
    <citation type="submission" date="2018-11" db="EMBL/GenBank/DDBJ databases">
        <title>Novel bacteria species description.</title>
        <authorList>
            <person name="Han J.-H."/>
        </authorList>
    </citation>
    <scope>NUCLEOTIDE SEQUENCE [LARGE SCALE GENOMIC DNA]</scope>
    <source>
        <strain evidence="6 7">KCTC23259</strain>
    </source>
</reference>
<dbReference type="Proteomes" id="UP001204144">
    <property type="component" value="Unassembled WGS sequence"/>
</dbReference>
<keyword evidence="2 3" id="KW-0690">Ribosome biogenesis</keyword>
<gene>
    <name evidence="3" type="primary">rimP</name>
    <name evidence="6" type="ORF">EGI31_06435</name>
</gene>
<comment type="function">
    <text evidence="3">Required for maturation of 30S ribosomal subunits.</text>
</comment>
<dbReference type="Gene3D" id="3.30.300.70">
    <property type="entry name" value="RimP-like superfamily, N-terminal"/>
    <property type="match status" value="1"/>
</dbReference>
<dbReference type="PANTHER" id="PTHR33867">
    <property type="entry name" value="RIBOSOME MATURATION FACTOR RIMP"/>
    <property type="match status" value="1"/>
</dbReference>
<accession>A0AAE3H253</accession>
<dbReference type="InterPro" id="IPR028998">
    <property type="entry name" value="RimP_C"/>
</dbReference>
<evidence type="ECO:0000259" key="5">
    <source>
        <dbReference type="Pfam" id="PF17384"/>
    </source>
</evidence>
<comment type="subcellular location">
    <subcellularLocation>
        <location evidence="3">Cytoplasm</location>
    </subcellularLocation>
</comment>
<protein>
    <recommendedName>
        <fullName evidence="3">Ribosome maturation factor RimP</fullName>
    </recommendedName>
</protein>
<dbReference type="SUPFAM" id="SSF75420">
    <property type="entry name" value="YhbC-like, N-terminal domain"/>
    <property type="match status" value="1"/>
</dbReference>